<feature type="domain" description="DUF676" evidence="2">
    <location>
        <begin position="56"/>
        <end position="327"/>
    </location>
</feature>
<keyword evidence="1" id="KW-0472">Membrane</keyword>
<gene>
    <name evidence="3" type="ORF">CMU_031470</name>
</gene>
<dbReference type="Pfam" id="PF05057">
    <property type="entry name" value="DUF676"/>
    <property type="match status" value="1"/>
</dbReference>
<dbReference type="OMA" id="NWITIQQ"/>
<dbReference type="OrthoDB" id="10255013at2759"/>
<dbReference type="RefSeq" id="XP_002142355.1">
    <property type="nucleotide sequence ID" value="XM_002142319.1"/>
</dbReference>
<evidence type="ECO:0000313" key="4">
    <source>
        <dbReference type="Proteomes" id="UP000001460"/>
    </source>
</evidence>
<name>B6AIG5_CRYMR</name>
<accession>B6AIG5</accession>
<dbReference type="InterPro" id="IPR044294">
    <property type="entry name" value="Lipase-like"/>
</dbReference>
<keyword evidence="1" id="KW-1133">Transmembrane helix</keyword>
<organism evidence="3 4">
    <name type="scientific">Cryptosporidium muris (strain RN66)</name>
    <dbReference type="NCBI Taxonomy" id="441375"/>
    <lineage>
        <taxon>Eukaryota</taxon>
        <taxon>Sar</taxon>
        <taxon>Alveolata</taxon>
        <taxon>Apicomplexa</taxon>
        <taxon>Conoidasida</taxon>
        <taxon>Coccidia</taxon>
        <taxon>Eucoccidiorida</taxon>
        <taxon>Eimeriorina</taxon>
        <taxon>Cryptosporidiidae</taxon>
        <taxon>Cryptosporidium</taxon>
    </lineage>
</organism>
<feature type="transmembrane region" description="Helical" evidence="1">
    <location>
        <begin position="21"/>
        <end position="43"/>
    </location>
</feature>
<dbReference type="VEuPathDB" id="CryptoDB:CMU_031470"/>
<dbReference type="SUPFAM" id="SSF53474">
    <property type="entry name" value="alpha/beta-Hydrolases"/>
    <property type="match status" value="1"/>
</dbReference>
<dbReference type="AlphaFoldDB" id="B6AIG5"/>
<dbReference type="EMBL" id="DS989736">
    <property type="protein sequence ID" value="EEA08006.1"/>
    <property type="molecule type" value="Genomic_DNA"/>
</dbReference>
<protein>
    <recommendedName>
        <fullName evidence="2">DUF676 domain-containing protein</fullName>
    </recommendedName>
</protein>
<dbReference type="InterPro" id="IPR007751">
    <property type="entry name" value="DUF676_lipase-like"/>
</dbReference>
<evidence type="ECO:0000256" key="1">
    <source>
        <dbReference type="SAM" id="Phobius"/>
    </source>
</evidence>
<dbReference type="GeneID" id="6997567"/>
<keyword evidence="4" id="KW-1185">Reference proteome</keyword>
<evidence type="ECO:0000259" key="2">
    <source>
        <dbReference type="Pfam" id="PF05057"/>
    </source>
</evidence>
<reference evidence="3" key="1">
    <citation type="submission" date="2008-06" db="EMBL/GenBank/DDBJ databases">
        <authorList>
            <person name="Lorenzi H."/>
            <person name="Inman J."/>
            <person name="Miller J."/>
            <person name="Schobel S."/>
            <person name="Amedeo P."/>
            <person name="Caler E.V."/>
            <person name="da Silva J."/>
        </authorList>
    </citation>
    <scope>NUCLEOTIDE SEQUENCE [LARGE SCALE GENOMIC DNA]</scope>
    <source>
        <strain evidence="3">RN66</strain>
    </source>
</reference>
<dbReference type="InterPro" id="IPR029058">
    <property type="entry name" value="AB_hydrolase_fold"/>
</dbReference>
<proteinExistence type="predicted"/>
<dbReference type="Gene3D" id="3.40.50.1820">
    <property type="entry name" value="alpha/beta hydrolase"/>
    <property type="match status" value="1"/>
</dbReference>
<dbReference type="PANTHER" id="PTHR12482">
    <property type="entry name" value="LIPASE ROG1-RELATED-RELATED"/>
    <property type="match status" value="1"/>
</dbReference>
<keyword evidence="1" id="KW-0812">Transmembrane</keyword>
<evidence type="ECO:0000313" key="3">
    <source>
        <dbReference type="EMBL" id="EEA08006.1"/>
    </source>
</evidence>
<dbReference type="eggNOG" id="KOG4372">
    <property type="taxonomic scope" value="Eukaryota"/>
</dbReference>
<dbReference type="Proteomes" id="UP000001460">
    <property type="component" value="Unassembled WGS sequence"/>
</dbReference>
<sequence>MRFLLAKYSYKESPYSPHSQYEVLFLAISFILCVILSKLSYIYQKSNQQIFTCTYPRHLIVMTHGWAGTPANMDVLANRITRKINYLNQSLIDSSNESCLLIHKVHSNWGYFRSIFITSDGIEKGAYRMANEIVSVINHYPTLRKISFVGHSLGGMYNRAVLPLLADTIRDEKNKIILRNHYYYEVLKNNNYKYNHDEHLIAGLIPINYITFGTPHKGVLSDSCTFGFNFLQEILPLHWILLFPTIAQLLYLDHKLVINDDDKSHIFTPSVPILYEGTRKYPNNLKTKEPLLQIMTSNFDLIDPLSWFKHRHAIGSIKGDLLVPPTSASLIPLCLYKNSQQLFLNFNQINKSDLIHYNISSIHLNMNKGKSVINWITIQQSRVNNLDIYRDNRNTEIDNNLDTLNYFSLDTLNWTKTSVLFNSRFHQFFSHQLMMFCFENWGHFLLGNNFQLVDHIINNMKDI</sequence>
<dbReference type="PANTHER" id="PTHR12482:SF62">
    <property type="entry name" value="LIPASE ROG1-RELATED"/>
    <property type="match status" value="1"/>
</dbReference>